<comment type="caution">
    <text evidence="2">The sequence shown here is derived from an EMBL/GenBank/DDBJ whole genome shotgun (WGS) entry which is preliminary data.</text>
</comment>
<gene>
    <name evidence="2" type="ORF">VN97_g3057</name>
</gene>
<organism evidence="2 3">
    <name type="scientific">Penicillium thymicola</name>
    <dbReference type="NCBI Taxonomy" id="293382"/>
    <lineage>
        <taxon>Eukaryota</taxon>
        <taxon>Fungi</taxon>
        <taxon>Dikarya</taxon>
        <taxon>Ascomycota</taxon>
        <taxon>Pezizomycotina</taxon>
        <taxon>Eurotiomycetes</taxon>
        <taxon>Eurotiomycetidae</taxon>
        <taxon>Eurotiales</taxon>
        <taxon>Aspergillaceae</taxon>
        <taxon>Penicillium</taxon>
    </lineage>
</organism>
<keyword evidence="3" id="KW-1185">Reference proteome</keyword>
<evidence type="ECO:0000256" key="1">
    <source>
        <dbReference type="SAM" id="MobiDB-lite"/>
    </source>
</evidence>
<sequence>MTSTLQGNLPVETEINKPRTKPFAAHGPSYHYSLSLLIFIKDVYKTYLKLFSHVCSPMDIYIPESRGNSSMFMEQTSTQ</sequence>
<evidence type="ECO:0000313" key="3">
    <source>
        <dbReference type="Proteomes" id="UP001227192"/>
    </source>
</evidence>
<accession>A0AAI9TNA2</accession>
<reference evidence="2" key="2">
    <citation type="journal article" date="2016" name="Fungal Biol.">
        <title>Ochratoxin A production by Penicillium thymicola.</title>
        <authorList>
            <person name="Nguyen H.D.T."/>
            <person name="McMullin D.R."/>
            <person name="Ponomareva E."/>
            <person name="Riley R."/>
            <person name="Pomraning K.R."/>
            <person name="Baker S.E."/>
            <person name="Seifert K.A."/>
        </authorList>
    </citation>
    <scope>NUCLEOTIDE SEQUENCE</scope>
    <source>
        <strain evidence="2">DAOM 180753</strain>
    </source>
</reference>
<dbReference type="Proteomes" id="UP001227192">
    <property type="component" value="Unassembled WGS sequence"/>
</dbReference>
<proteinExistence type="predicted"/>
<reference evidence="2" key="1">
    <citation type="submission" date="2015-06" db="EMBL/GenBank/DDBJ databases">
        <authorList>
            <person name="Nguyen H."/>
        </authorList>
    </citation>
    <scope>NUCLEOTIDE SEQUENCE</scope>
    <source>
        <strain evidence="2">DAOM 180753</strain>
    </source>
</reference>
<feature type="region of interest" description="Disordered" evidence="1">
    <location>
        <begin position="1"/>
        <end position="22"/>
    </location>
</feature>
<dbReference type="AlphaFoldDB" id="A0AAI9TNA2"/>
<evidence type="ECO:0000313" key="2">
    <source>
        <dbReference type="EMBL" id="KAJ9490191.1"/>
    </source>
</evidence>
<protein>
    <submittedName>
        <fullName evidence="2">Uncharacterized protein</fullName>
    </submittedName>
</protein>
<name>A0AAI9TNA2_PENTH</name>
<dbReference type="EMBL" id="LACB01000063">
    <property type="protein sequence ID" value="KAJ9490191.1"/>
    <property type="molecule type" value="Genomic_DNA"/>
</dbReference>